<proteinExistence type="predicted"/>
<gene>
    <name evidence="12" type="ORF">AOQ84DRAFT_3965</name>
</gene>
<dbReference type="PROSITE" id="PS50893">
    <property type="entry name" value="ABC_TRANSPORTER_2"/>
    <property type="match status" value="1"/>
</dbReference>
<dbReference type="GO" id="GO:0005524">
    <property type="term" value="F:ATP binding"/>
    <property type="evidence" value="ECO:0007669"/>
    <property type="project" value="UniProtKB-KW"/>
</dbReference>
<dbReference type="Pfam" id="PF00664">
    <property type="entry name" value="ABC_membrane"/>
    <property type="match status" value="2"/>
</dbReference>
<dbReference type="InterPro" id="IPR036640">
    <property type="entry name" value="ABC1_TM_sf"/>
</dbReference>
<feature type="transmembrane region" description="Helical" evidence="9">
    <location>
        <begin position="536"/>
        <end position="558"/>
    </location>
</feature>
<accession>A0A8E2F4C5</accession>
<feature type="transmembrane region" description="Helical" evidence="9">
    <location>
        <begin position="158"/>
        <end position="177"/>
    </location>
</feature>
<evidence type="ECO:0000256" key="5">
    <source>
        <dbReference type="ARBA" id="ARBA00022840"/>
    </source>
</evidence>
<dbReference type="InterPro" id="IPR011527">
    <property type="entry name" value="ABC1_TM_dom"/>
</dbReference>
<dbReference type="InterPro" id="IPR050173">
    <property type="entry name" value="ABC_transporter_C-like"/>
</dbReference>
<dbReference type="InterPro" id="IPR027417">
    <property type="entry name" value="P-loop_NTPase"/>
</dbReference>
<keyword evidence="3 9" id="KW-0812">Transmembrane</keyword>
<dbReference type="InterPro" id="IPR056227">
    <property type="entry name" value="TMD0_ABC"/>
</dbReference>
<reference evidence="12 13" key="1">
    <citation type="journal article" date="2016" name="Nat. Commun.">
        <title>Ectomycorrhizal ecology is imprinted in the genome of the dominant symbiotic fungus Cenococcum geophilum.</title>
        <authorList>
            <consortium name="DOE Joint Genome Institute"/>
            <person name="Peter M."/>
            <person name="Kohler A."/>
            <person name="Ohm R.A."/>
            <person name="Kuo A."/>
            <person name="Krutzmann J."/>
            <person name="Morin E."/>
            <person name="Arend M."/>
            <person name="Barry K.W."/>
            <person name="Binder M."/>
            <person name="Choi C."/>
            <person name="Clum A."/>
            <person name="Copeland A."/>
            <person name="Grisel N."/>
            <person name="Haridas S."/>
            <person name="Kipfer T."/>
            <person name="LaButti K."/>
            <person name="Lindquist E."/>
            <person name="Lipzen A."/>
            <person name="Maire R."/>
            <person name="Meier B."/>
            <person name="Mihaltcheva S."/>
            <person name="Molinier V."/>
            <person name="Murat C."/>
            <person name="Poggeler S."/>
            <person name="Quandt C.A."/>
            <person name="Sperisen C."/>
            <person name="Tritt A."/>
            <person name="Tisserant E."/>
            <person name="Crous P.W."/>
            <person name="Henrissat B."/>
            <person name="Nehls U."/>
            <person name="Egli S."/>
            <person name="Spatafora J.W."/>
            <person name="Grigoriev I.V."/>
            <person name="Martin F.M."/>
        </authorList>
    </citation>
    <scope>NUCLEOTIDE SEQUENCE [LARGE SCALE GENOMIC DNA]</scope>
    <source>
        <strain evidence="12 13">CBS 207.34</strain>
    </source>
</reference>
<feature type="transmembrane region" description="Helical" evidence="9">
    <location>
        <begin position="102"/>
        <end position="121"/>
    </location>
</feature>
<feature type="domain" description="ABC transporter" evidence="10">
    <location>
        <begin position="627"/>
        <end position="856"/>
    </location>
</feature>
<dbReference type="FunFam" id="3.40.50.300:FF:001854">
    <property type="entry name" value="ABC multidrug transporter (Eurofung)"/>
    <property type="match status" value="1"/>
</dbReference>
<dbReference type="PANTHER" id="PTHR24223:SF269">
    <property type="entry name" value="ABC MULTIDRUG TRANSPORTER (EUROFUNG)-RELATED"/>
    <property type="match status" value="1"/>
</dbReference>
<dbReference type="SUPFAM" id="SSF52540">
    <property type="entry name" value="P-loop containing nucleoside triphosphate hydrolases"/>
    <property type="match status" value="1"/>
</dbReference>
<dbReference type="GO" id="GO:0016887">
    <property type="term" value="F:ATP hydrolysis activity"/>
    <property type="evidence" value="ECO:0007669"/>
    <property type="project" value="InterPro"/>
</dbReference>
<evidence type="ECO:0000313" key="12">
    <source>
        <dbReference type="EMBL" id="OCL10209.1"/>
    </source>
</evidence>
<comment type="subcellular location">
    <subcellularLocation>
        <location evidence="1">Membrane</location>
        <topology evidence="1">Multi-pass membrane protein</topology>
    </subcellularLocation>
</comment>
<dbReference type="PROSITE" id="PS50929">
    <property type="entry name" value="ABC_TM1F"/>
    <property type="match status" value="2"/>
</dbReference>
<dbReference type="GO" id="GO:0016020">
    <property type="term" value="C:membrane"/>
    <property type="evidence" value="ECO:0007669"/>
    <property type="project" value="UniProtKB-SubCell"/>
</dbReference>
<dbReference type="CDD" id="cd03250">
    <property type="entry name" value="ABCC_MRP_domain1"/>
    <property type="match status" value="1"/>
</dbReference>
<dbReference type="Pfam" id="PF00005">
    <property type="entry name" value="ABC_tran"/>
    <property type="match status" value="1"/>
</dbReference>
<feature type="transmembrane region" description="Helical" evidence="9">
    <location>
        <begin position="490"/>
        <end position="516"/>
    </location>
</feature>
<dbReference type="EMBL" id="KV749292">
    <property type="protein sequence ID" value="OCL10209.1"/>
    <property type="molecule type" value="Genomic_DNA"/>
</dbReference>
<feature type="transmembrane region" description="Helical" evidence="9">
    <location>
        <begin position="952"/>
        <end position="975"/>
    </location>
</feature>
<evidence type="ECO:0000256" key="1">
    <source>
        <dbReference type="ARBA" id="ARBA00004141"/>
    </source>
</evidence>
<feature type="domain" description="ABC transmembrane type-1" evidence="11">
    <location>
        <begin position="917"/>
        <end position="1038"/>
    </location>
</feature>
<dbReference type="Pfam" id="PF24357">
    <property type="entry name" value="TMD0_ABC"/>
    <property type="match status" value="1"/>
</dbReference>
<dbReference type="InterPro" id="IPR017871">
    <property type="entry name" value="ABC_transporter-like_CS"/>
</dbReference>
<feature type="transmembrane region" description="Helical" evidence="9">
    <location>
        <begin position="309"/>
        <end position="331"/>
    </location>
</feature>
<dbReference type="SUPFAM" id="SSF90123">
    <property type="entry name" value="ABC transporter transmembrane region"/>
    <property type="match status" value="2"/>
</dbReference>
<feature type="compositionally biased region" description="Polar residues" evidence="8">
    <location>
        <begin position="870"/>
        <end position="883"/>
    </location>
</feature>
<evidence type="ECO:0000259" key="11">
    <source>
        <dbReference type="PROSITE" id="PS50929"/>
    </source>
</evidence>
<protein>
    <submittedName>
        <fullName evidence="12">Uncharacterized protein</fullName>
    </submittedName>
</protein>
<dbReference type="PANTHER" id="PTHR24223">
    <property type="entry name" value="ATP-BINDING CASSETTE SUB-FAMILY C"/>
    <property type="match status" value="1"/>
</dbReference>
<feature type="transmembrane region" description="Helical" evidence="9">
    <location>
        <begin position="133"/>
        <end position="152"/>
    </location>
</feature>
<keyword evidence="4" id="KW-0547">Nucleotide-binding</keyword>
<keyword evidence="5" id="KW-0067">ATP-binding</keyword>
<evidence type="ECO:0000256" key="7">
    <source>
        <dbReference type="ARBA" id="ARBA00023136"/>
    </source>
</evidence>
<feature type="transmembrane region" description="Helical" evidence="9">
    <location>
        <begin position="36"/>
        <end position="57"/>
    </location>
</feature>
<evidence type="ECO:0000259" key="10">
    <source>
        <dbReference type="PROSITE" id="PS50893"/>
    </source>
</evidence>
<evidence type="ECO:0000256" key="6">
    <source>
        <dbReference type="ARBA" id="ARBA00022989"/>
    </source>
</evidence>
<dbReference type="OrthoDB" id="6500128at2759"/>
<feature type="transmembrane region" description="Helical" evidence="9">
    <location>
        <begin position="406"/>
        <end position="427"/>
    </location>
</feature>
<keyword evidence="7 9" id="KW-0472">Membrane</keyword>
<dbReference type="InterPro" id="IPR003439">
    <property type="entry name" value="ABC_transporter-like_ATP-bd"/>
</dbReference>
<evidence type="ECO:0000256" key="4">
    <source>
        <dbReference type="ARBA" id="ARBA00022741"/>
    </source>
</evidence>
<evidence type="ECO:0000256" key="2">
    <source>
        <dbReference type="ARBA" id="ARBA00022448"/>
    </source>
</evidence>
<keyword evidence="2" id="KW-0813">Transport</keyword>
<dbReference type="InterPro" id="IPR044746">
    <property type="entry name" value="ABCC_6TM_D1"/>
</dbReference>
<feature type="non-terminal residue" evidence="12">
    <location>
        <position position="1"/>
    </location>
</feature>
<evidence type="ECO:0000256" key="9">
    <source>
        <dbReference type="SAM" id="Phobius"/>
    </source>
</evidence>
<dbReference type="CDD" id="cd18579">
    <property type="entry name" value="ABC_6TM_ABCC_D1"/>
    <property type="match status" value="1"/>
</dbReference>
<name>A0A8E2F4C5_9PEZI</name>
<feature type="transmembrane region" description="Helical" evidence="9">
    <location>
        <begin position="904"/>
        <end position="932"/>
    </location>
</feature>
<evidence type="ECO:0000256" key="8">
    <source>
        <dbReference type="SAM" id="MobiDB-lite"/>
    </source>
</evidence>
<feature type="region of interest" description="Disordered" evidence="8">
    <location>
        <begin position="854"/>
        <end position="892"/>
    </location>
</feature>
<dbReference type="PROSITE" id="PS00211">
    <property type="entry name" value="ABC_TRANSPORTER_1"/>
    <property type="match status" value="1"/>
</dbReference>
<keyword evidence="6 9" id="KW-1133">Transmembrane helix</keyword>
<dbReference type="GO" id="GO:0140359">
    <property type="term" value="F:ABC-type transporter activity"/>
    <property type="evidence" value="ECO:0007669"/>
    <property type="project" value="InterPro"/>
</dbReference>
<dbReference type="Proteomes" id="UP000250140">
    <property type="component" value="Unassembled WGS sequence"/>
</dbReference>
<organism evidence="12 13">
    <name type="scientific">Glonium stellatum</name>
    <dbReference type="NCBI Taxonomy" id="574774"/>
    <lineage>
        <taxon>Eukaryota</taxon>
        <taxon>Fungi</taxon>
        <taxon>Dikarya</taxon>
        <taxon>Ascomycota</taxon>
        <taxon>Pezizomycotina</taxon>
        <taxon>Dothideomycetes</taxon>
        <taxon>Pleosporomycetidae</taxon>
        <taxon>Gloniales</taxon>
        <taxon>Gloniaceae</taxon>
        <taxon>Glonium</taxon>
    </lineage>
</organism>
<dbReference type="Gene3D" id="3.40.50.300">
    <property type="entry name" value="P-loop containing nucleotide triphosphate hydrolases"/>
    <property type="match status" value="1"/>
</dbReference>
<dbReference type="AlphaFoldDB" id="A0A8E2F4C5"/>
<evidence type="ECO:0000256" key="3">
    <source>
        <dbReference type="ARBA" id="ARBA00022692"/>
    </source>
</evidence>
<evidence type="ECO:0000313" key="13">
    <source>
        <dbReference type="Proteomes" id="UP000250140"/>
    </source>
</evidence>
<feature type="transmembrane region" description="Helical" evidence="9">
    <location>
        <begin position="69"/>
        <end position="90"/>
    </location>
</feature>
<keyword evidence="13" id="KW-1185">Reference proteome</keyword>
<dbReference type="InterPro" id="IPR003593">
    <property type="entry name" value="AAA+_ATPase"/>
</dbReference>
<feature type="domain" description="ABC transmembrane type-1" evidence="11">
    <location>
        <begin position="278"/>
        <end position="556"/>
    </location>
</feature>
<dbReference type="SMART" id="SM00382">
    <property type="entry name" value="AAA"/>
    <property type="match status" value="1"/>
</dbReference>
<sequence length="1075" mass="119194">MVSRSLTCATIDDSFGPYAQECRGGFDFTLLFEETILSILPLSILLLVAPFRISYLLRKRTKVIRSSLLPLKLATFAVFGALQISLLVLWSSRSTVKTKASVPSTVVTITGSLVLSLLSYAEHQRSVRPSFLLNVYLLFTLLFDAAQSRTLWLQRYNHTIAIVFTVTVAVKLLLVLLEAKEKQSILQPEYACYPPEATSGIYNRSFFWWQNTLFRKGFSNALSIDSLFTLDKHLMSEYMQDKFQSAWGHISNKGPHSLFVLALSKLRWPIFAAMPPRVFLIAFNFCQPFLINRAVNLAQQPVDRQTTNIGYGLIGAYFLVYVGIAISMGQYQHLTYRAITMVRGGLISMLYNKATDLSITAVDPASSLTLMSADIERITTGMQTMHEIWANVFEVTLAIYLLERQLGVACAMPIGVSIISLVGSLAATSLVMQRQQLWLAAIEKRITATASMLGAMKGVKMCGLTDVLEANLQQLRVDELNISKKFRKLLIWNMGFAYISPVVAPILTFAVFSVLARDSNGQRTLDTARVFTSLSLFSLLTEPLGSLIMSLATFMGAVGCFQRIQAFLDTEPRVDRRKKPLLLTDSARTSQSDSVLEKSGGASQQSGFSVEKFHPGEQYPYSSPDTIFIQDGCFGWDKEKNPSGCLKSINMVVPRAKLTMLVGPVGCGKSTLLKAILGELPMIEGTVQLSSLRIAYCDQTPWHMNGTVQQSIIAVSEFDQRWYTSVIRACALHEDLHQLPQGDQTQIGSKGIALSGGQSQRIALARAIYAQKDIVILDDSLSGLDAHTENRVWHNLFGRDGILKRNRSTILIASSSAKRLPYADHVIALDSDGKIAEQGPFEALNKTGGYVSSFSLSRPESDKPPEQDEPTSPTTYSKSVSESKATEEDLQAEASRRTGDVAIYLYYINTVGWVPTVIFIVSITIFIFGISFPNLWVKWWASANTRAPNANLGYYLGIYALLGILALIFLVISCWQMIITMVPRSGVAFHWKLLQTVLRAPMTFFSTTDTGVTLNRFSQDLQLIDMELPIAALNTFASKPLLALLPKSFLATTKTFLNNAFPNSFYKLSTLPHPP</sequence>
<dbReference type="Gene3D" id="1.20.1560.10">
    <property type="entry name" value="ABC transporter type 1, transmembrane domain"/>
    <property type="match status" value="2"/>
</dbReference>
<dbReference type="FunFam" id="1.20.1560.10:FF:000055">
    <property type="entry name" value="ABC multidrug transporter (Eurofung)"/>
    <property type="match status" value="1"/>
</dbReference>